<proteinExistence type="predicted"/>
<dbReference type="InterPro" id="IPR036390">
    <property type="entry name" value="WH_DNA-bd_sf"/>
</dbReference>
<dbReference type="GO" id="GO:0006950">
    <property type="term" value="P:response to stress"/>
    <property type="evidence" value="ECO:0007669"/>
    <property type="project" value="TreeGrafter"/>
</dbReference>
<dbReference type="Gene3D" id="1.10.10.10">
    <property type="entry name" value="Winged helix-like DNA-binding domain superfamily/Winged helix DNA-binding domain"/>
    <property type="match status" value="1"/>
</dbReference>
<evidence type="ECO:0000313" key="2">
    <source>
        <dbReference type="EMBL" id="NYD22796.1"/>
    </source>
</evidence>
<evidence type="ECO:0000313" key="3">
    <source>
        <dbReference type="Proteomes" id="UP000521922"/>
    </source>
</evidence>
<sequence length="150" mass="16466">MDDLDADLLEVLRSVQWRLRRNSHGDAGDLGVTPAQGRVLRVVGRCGTPPRMGEVAERLHIAPRSLTDLVDPLQDAGLLRRTPDPGNRRSVLLELTPRGASVLEELHQRSRRSAARAFAVLAPEERRHLLALLRRVEAAVDDPPTGAGRG</sequence>
<protein>
    <submittedName>
        <fullName evidence="2">DNA-binding MarR family transcriptional regulator</fullName>
    </submittedName>
</protein>
<dbReference type="EMBL" id="JACCBB010000001">
    <property type="protein sequence ID" value="NYD22796.1"/>
    <property type="molecule type" value="Genomic_DNA"/>
</dbReference>
<dbReference type="PRINTS" id="PR00598">
    <property type="entry name" value="HTHMARR"/>
</dbReference>
<comment type="caution">
    <text evidence="2">The sequence shown here is derived from an EMBL/GenBank/DDBJ whole genome shotgun (WGS) entry which is preliminary data.</text>
</comment>
<dbReference type="RefSeq" id="WP_179752033.1">
    <property type="nucleotide sequence ID" value="NZ_BAAAGN010000020.1"/>
</dbReference>
<accession>A0A7Y9DLH4</accession>
<dbReference type="SUPFAM" id="SSF46785">
    <property type="entry name" value="Winged helix' DNA-binding domain"/>
    <property type="match status" value="1"/>
</dbReference>
<dbReference type="Pfam" id="PF12802">
    <property type="entry name" value="MarR_2"/>
    <property type="match status" value="1"/>
</dbReference>
<keyword evidence="3" id="KW-1185">Reference proteome</keyword>
<dbReference type="GO" id="GO:0003677">
    <property type="term" value="F:DNA binding"/>
    <property type="evidence" value="ECO:0007669"/>
    <property type="project" value="UniProtKB-KW"/>
</dbReference>
<keyword evidence="2" id="KW-0238">DNA-binding</keyword>
<dbReference type="InterPro" id="IPR036388">
    <property type="entry name" value="WH-like_DNA-bd_sf"/>
</dbReference>
<dbReference type="AlphaFoldDB" id="A0A7Y9DLH4"/>
<reference evidence="2 3" key="1">
    <citation type="submission" date="2020-07" db="EMBL/GenBank/DDBJ databases">
        <title>Sequencing the genomes of 1000 actinobacteria strains.</title>
        <authorList>
            <person name="Klenk H.-P."/>
        </authorList>
    </citation>
    <scope>NUCLEOTIDE SEQUENCE [LARGE SCALE GENOMIC DNA]</scope>
    <source>
        <strain evidence="2 3">DSM 7487</strain>
    </source>
</reference>
<feature type="domain" description="HTH marR-type" evidence="1">
    <location>
        <begin position="5"/>
        <end position="138"/>
    </location>
</feature>
<dbReference type="PANTHER" id="PTHR33164:SF103">
    <property type="entry name" value="REGULATORY PROTEIN MARR"/>
    <property type="match status" value="1"/>
</dbReference>
<evidence type="ECO:0000259" key="1">
    <source>
        <dbReference type="PROSITE" id="PS50995"/>
    </source>
</evidence>
<gene>
    <name evidence="2" type="ORF">BJ968_002336</name>
</gene>
<organism evidence="2 3">
    <name type="scientific">Kineococcus aurantiacus</name>
    <dbReference type="NCBI Taxonomy" id="37633"/>
    <lineage>
        <taxon>Bacteria</taxon>
        <taxon>Bacillati</taxon>
        <taxon>Actinomycetota</taxon>
        <taxon>Actinomycetes</taxon>
        <taxon>Kineosporiales</taxon>
        <taxon>Kineosporiaceae</taxon>
        <taxon>Kineococcus</taxon>
    </lineage>
</organism>
<name>A0A7Y9DLH4_9ACTN</name>
<dbReference type="GO" id="GO:0003700">
    <property type="term" value="F:DNA-binding transcription factor activity"/>
    <property type="evidence" value="ECO:0007669"/>
    <property type="project" value="InterPro"/>
</dbReference>
<dbReference type="InterPro" id="IPR039422">
    <property type="entry name" value="MarR/SlyA-like"/>
</dbReference>
<dbReference type="PROSITE" id="PS50995">
    <property type="entry name" value="HTH_MARR_2"/>
    <property type="match status" value="1"/>
</dbReference>
<dbReference type="InterPro" id="IPR000835">
    <property type="entry name" value="HTH_MarR-typ"/>
</dbReference>
<dbReference type="PANTHER" id="PTHR33164">
    <property type="entry name" value="TRANSCRIPTIONAL REGULATOR, MARR FAMILY"/>
    <property type="match status" value="1"/>
</dbReference>
<dbReference type="Proteomes" id="UP000521922">
    <property type="component" value="Unassembled WGS sequence"/>
</dbReference>
<dbReference type="SMART" id="SM00347">
    <property type="entry name" value="HTH_MARR"/>
    <property type="match status" value="1"/>
</dbReference>